<sequence>MKFRFLRAAISMNFPRHCGALCSSVFSFPVSAICFLKPATIILSIMVFVPRMLYFPRIFCCMFSNPGSFSSSWQADHHNHFTIFLLFRALWTSNTVLQGNILDESIVLRYWKIWLFLLTKIELDSAVVAPVMALR</sequence>
<accession>A0A0K8RAJ9</accession>
<dbReference type="EMBL" id="GADI01005636">
    <property type="protein sequence ID" value="JAA68172.1"/>
    <property type="molecule type" value="mRNA"/>
</dbReference>
<evidence type="ECO:0000313" key="1">
    <source>
        <dbReference type="EMBL" id="JAA68172.1"/>
    </source>
</evidence>
<proteinExistence type="evidence at transcript level"/>
<reference evidence="1" key="1">
    <citation type="submission" date="2012-12" db="EMBL/GenBank/DDBJ databases">
        <title>Identification and characterization of a phenylalanine ammonia-lyase gene family in Isatis indigotica Fort.</title>
        <authorList>
            <person name="Liu Q."/>
            <person name="Chen J."/>
            <person name="Zhou X."/>
            <person name="Di P."/>
            <person name="Xiao Y."/>
            <person name="Xuan H."/>
            <person name="Zhang L."/>
            <person name="Chen W."/>
        </authorList>
    </citation>
    <scope>NUCLEOTIDE SEQUENCE</scope>
    <source>
        <tissue evidence="1">Salivary gland</tissue>
    </source>
</reference>
<protein>
    <submittedName>
        <fullName evidence="1">Putative scaffold/matrix specific factor hnrnp-u/saf-a</fullName>
    </submittedName>
</protein>
<organism evidence="1">
    <name type="scientific">Ixodes ricinus</name>
    <name type="common">Common tick</name>
    <name type="synonym">Acarus ricinus</name>
    <dbReference type="NCBI Taxonomy" id="34613"/>
    <lineage>
        <taxon>Eukaryota</taxon>
        <taxon>Metazoa</taxon>
        <taxon>Ecdysozoa</taxon>
        <taxon>Arthropoda</taxon>
        <taxon>Chelicerata</taxon>
        <taxon>Arachnida</taxon>
        <taxon>Acari</taxon>
        <taxon>Parasitiformes</taxon>
        <taxon>Ixodida</taxon>
        <taxon>Ixodoidea</taxon>
        <taxon>Ixodidae</taxon>
        <taxon>Ixodinae</taxon>
        <taxon>Ixodes</taxon>
    </lineage>
</organism>
<name>A0A0K8RAJ9_IXORI</name>
<dbReference type="AlphaFoldDB" id="A0A0K8RAJ9"/>